<feature type="domain" description="Spore coat protein U/FanG" evidence="1">
    <location>
        <begin position="199"/>
        <end position="328"/>
    </location>
</feature>
<dbReference type="PANTHER" id="PTHR37089:SF4">
    <property type="entry name" value="EXPORTED PROTEIN"/>
    <property type="match status" value="1"/>
</dbReference>
<evidence type="ECO:0000313" key="3">
    <source>
        <dbReference type="Proteomes" id="UP000788419"/>
    </source>
</evidence>
<dbReference type="SMART" id="SM00972">
    <property type="entry name" value="SCPU"/>
    <property type="match status" value="2"/>
</dbReference>
<dbReference type="PANTHER" id="PTHR37089">
    <property type="entry name" value="PROTEIN U-RELATED"/>
    <property type="match status" value="1"/>
</dbReference>
<comment type="caution">
    <text evidence="2">The sequence shown here is derived from an EMBL/GenBank/DDBJ whole genome shotgun (WGS) entry which is preliminary data.</text>
</comment>
<sequence length="331" mass="35571">MPMNNLFPTPDRARRWLRTLPVVAMLACVWLMPGKAMAANSCWFSSLSNVSFGTVGSGGGTSSGTLNYICQNDSPAQRTFRICLYVNPSLPTGVAPRRLIRQWWPVEYMNYDLYSDPAMTQLIGSETSGHAVQSVVRTTSSTGQTTGSIPFYARIPAGQTMSADSYIAQNNFVLRAPSQGGTTAPATSLCASGPQASDYFEVYASFANTCYISAATDMDFNSVVNLATARNQTSTISLRCPNNTAWQVALSYGNNPTGTTRRMIGPASNYVTYHLFQDSARSIPWGNTTSTDVAGTGNNATQTLTVYGQVPAQAINSAGTYSDTITITLTY</sequence>
<dbReference type="EMBL" id="PDWN01000007">
    <property type="protein sequence ID" value="KAF1694675.1"/>
    <property type="molecule type" value="Genomic_DNA"/>
</dbReference>
<dbReference type="InterPro" id="IPR053167">
    <property type="entry name" value="Spore_coat_component"/>
</dbReference>
<proteinExistence type="predicted"/>
<evidence type="ECO:0000259" key="1">
    <source>
        <dbReference type="Pfam" id="PF05229"/>
    </source>
</evidence>
<keyword evidence="3" id="KW-1185">Reference proteome</keyword>
<name>A0ABQ6Z709_9GAMM</name>
<evidence type="ECO:0000313" key="2">
    <source>
        <dbReference type="EMBL" id="KAF1694675.1"/>
    </source>
</evidence>
<organism evidence="2 3">
    <name type="scientific">Pseudoxanthomonas daejeonensis</name>
    <dbReference type="NCBI Taxonomy" id="266062"/>
    <lineage>
        <taxon>Bacteria</taxon>
        <taxon>Pseudomonadati</taxon>
        <taxon>Pseudomonadota</taxon>
        <taxon>Gammaproteobacteria</taxon>
        <taxon>Lysobacterales</taxon>
        <taxon>Lysobacteraceae</taxon>
        <taxon>Pseudoxanthomonas</taxon>
    </lineage>
</organism>
<feature type="domain" description="Spore coat protein U/FanG" evidence="1">
    <location>
        <begin position="36"/>
        <end position="166"/>
    </location>
</feature>
<dbReference type="Proteomes" id="UP000788419">
    <property type="component" value="Unassembled WGS sequence"/>
</dbReference>
<dbReference type="InterPro" id="IPR007893">
    <property type="entry name" value="Spore_coat_U/FanG"/>
</dbReference>
<accession>A0ABQ6Z709</accession>
<protein>
    <recommendedName>
        <fullName evidence="1">Spore coat protein U/FanG domain-containing protein</fullName>
    </recommendedName>
</protein>
<reference evidence="2 3" key="1">
    <citation type="submission" date="2017-10" db="EMBL/GenBank/DDBJ databases">
        <title>Whole genome sequencing of members of genus Pseudoxanthomonas.</title>
        <authorList>
            <person name="Kumar S."/>
            <person name="Bansal K."/>
            <person name="Kaur A."/>
            <person name="Patil P."/>
            <person name="Sharma S."/>
            <person name="Patil P.B."/>
        </authorList>
    </citation>
    <scope>NUCLEOTIDE SEQUENCE [LARGE SCALE GENOMIC DNA]</scope>
    <source>
        <strain evidence="2 3">DSM 17801</strain>
    </source>
</reference>
<dbReference type="Pfam" id="PF05229">
    <property type="entry name" value="SCPU"/>
    <property type="match status" value="2"/>
</dbReference>
<gene>
    <name evidence="2" type="ORF">CSC65_08225</name>
</gene>